<comment type="caution">
    <text evidence="1">The sequence shown here is derived from an EMBL/GenBank/DDBJ whole genome shotgun (WGS) entry which is preliminary data.</text>
</comment>
<dbReference type="EMBL" id="JASHIF010000027">
    <property type="protein sequence ID" value="MDI9862294.1"/>
    <property type="molecule type" value="Genomic_DNA"/>
</dbReference>
<dbReference type="Proteomes" id="UP001236507">
    <property type="component" value="Unassembled WGS sequence"/>
</dbReference>
<evidence type="ECO:0008006" key="3">
    <source>
        <dbReference type="Google" id="ProtNLM"/>
    </source>
</evidence>
<keyword evidence="2" id="KW-1185">Reference proteome</keyword>
<reference evidence="1 2" key="1">
    <citation type="submission" date="2023-05" db="EMBL/GenBank/DDBJ databases">
        <title>Novel species of genus Flectobacillus isolated from stream in China.</title>
        <authorList>
            <person name="Lu H."/>
        </authorList>
    </citation>
    <scope>NUCLEOTIDE SEQUENCE [LARGE SCALE GENOMIC DNA]</scope>
    <source>
        <strain evidence="1 2">KCTC 42575</strain>
    </source>
</reference>
<dbReference type="PROSITE" id="PS51257">
    <property type="entry name" value="PROKAR_LIPOPROTEIN"/>
    <property type="match status" value="1"/>
</dbReference>
<dbReference type="RefSeq" id="WP_283346562.1">
    <property type="nucleotide sequence ID" value="NZ_JASHIF010000027.1"/>
</dbReference>
<proteinExistence type="predicted"/>
<sequence length="201" mass="23312">MEKHLTSISIILTLVVVFSCNPSQRETKQVEKENPEPLQSEEIVTSSFRGQHDITQELYDYLVSKNVALQQLEKDIENFNSNEASEKYAKYDNKSSNYYTSAGNNITSIEDSLLKKRISFLITSSKNKYQNRTHELQSILKHISQKNLTLHDHHTALKIILTLPLIEKYQKDNIPDKNEFNLLDAEQQKLIKRIDSVTPKY</sequence>
<evidence type="ECO:0000313" key="1">
    <source>
        <dbReference type="EMBL" id="MDI9862294.1"/>
    </source>
</evidence>
<gene>
    <name evidence="1" type="ORF">QM524_23930</name>
</gene>
<name>A0ABT6YFB8_9BACT</name>
<organism evidence="1 2">
    <name type="scientific">Flectobacillus roseus</name>
    <dbReference type="NCBI Taxonomy" id="502259"/>
    <lineage>
        <taxon>Bacteria</taxon>
        <taxon>Pseudomonadati</taxon>
        <taxon>Bacteroidota</taxon>
        <taxon>Cytophagia</taxon>
        <taxon>Cytophagales</taxon>
        <taxon>Flectobacillaceae</taxon>
        <taxon>Flectobacillus</taxon>
    </lineage>
</organism>
<accession>A0ABT6YFB8</accession>
<protein>
    <recommendedName>
        <fullName evidence="3">NDxxF motif lipoprotein</fullName>
    </recommendedName>
</protein>
<evidence type="ECO:0000313" key="2">
    <source>
        <dbReference type="Proteomes" id="UP001236507"/>
    </source>
</evidence>